<name>A0A7R8WH89_9CRUS</name>
<dbReference type="AlphaFoldDB" id="A0A7R8WH89"/>
<dbReference type="InterPro" id="IPR020519">
    <property type="entry name" value="DIPK2A/B"/>
</dbReference>
<accession>A0A7R8WH89</accession>
<comment type="similarity">
    <text evidence="1">Belongs to the DIPK family.</text>
</comment>
<evidence type="ECO:0000256" key="2">
    <source>
        <dbReference type="SAM" id="MobiDB-lite"/>
    </source>
</evidence>
<feature type="region of interest" description="Disordered" evidence="2">
    <location>
        <begin position="206"/>
        <end position="232"/>
    </location>
</feature>
<protein>
    <recommendedName>
        <fullName evidence="4">FAM69 protein-kinase domain-containing protein</fullName>
    </recommendedName>
</protein>
<feature type="compositionally biased region" description="Polar residues" evidence="2">
    <location>
        <begin position="222"/>
        <end position="232"/>
    </location>
</feature>
<reference evidence="3" key="1">
    <citation type="submission" date="2020-11" db="EMBL/GenBank/DDBJ databases">
        <authorList>
            <person name="Tran Van P."/>
        </authorList>
    </citation>
    <scope>NUCLEOTIDE SEQUENCE</scope>
</reference>
<proteinExistence type="inferred from homology"/>
<evidence type="ECO:0000256" key="1">
    <source>
        <dbReference type="ARBA" id="ARBA00006338"/>
    </source>
</evidence>
<sequence length="493" mass="54972">MSHKQTRGRLDIRGLTAKRKGFPECGMKKSQFKIVLGVLKNPTSEKFTSSNGISKDGVGWIERFGSKTSSHFFSGHVGSVGTRGRVAAPETKNETRRGRLVFEDLEALRKEIVQFKHLVTSKNFELHLLEKDTELKFFWDSSTQCPICFGSDACLRKLLVSRNPGRPSTTFLRQRFAEQDGHPTELRYLTRASHAQEILQAWVCSGKDHSSTPQPKKKSKGETNSLPPASVIPNSENSCNLTTALISKFIKVSRVSLSPEIWGGSCGLGYLTEGSLTPLRKFLDMPFLGRAYLAISTLHFIGELMEGDTDWVFLALNLTLDNLAVTDSGEISLLDFSEIVLLDLNLIEGAGSSMVKGRPSPTASGMINTPCEYPCFQSFLREIRSARVTNESSFEEDELSQCSKAVMKTTLMHVLVCQFVLSDPEFKLPTTEELTGYTFPAKGLLHSPPAEHRQELSRYLSECIHEPLPSQKLEVVDRLVEYLTRIVDASNKR</sequence>
<evidence type="ECO:0008006" key="4">
    <source>
        <dbReference type="Google" id="ProtNLM"/>
    </source>
</evidence>
<dbReference type="EMBL" id="OB663696">
    <property type="protein sequence ID" value="CAD7231618.1"/>
    <property type="molecule type" value="Genomic_DNA"/>
</dbReference>
<evidence type="ECO:0000313" key="3">
    <source>
        <dbReference type="EMBL" id="CAD7231618.1"/>
    </source>
</evidence>
<dbReference type="PANTHER" id="PTHR32073">
    <property type="entry name" value="GH11358P"/>
    <property type="match status" value="1"/>
</dbReference>
<gene>
    <name evidence="3" type="ORF">CTOB1V02_LOCUS9465</name>
</gene>
<dbReference type="PANTHER" id="PTHR32073:SF10">
    <property type="entry name" value="FAM69 PROTEIN-KINASE DOMAIN-CONTAINING PROTEIN"/>
    <property type="match status" value="1"/>
</dbReference>
<dbReference type="OrthoDB" id="10035316at2759"/>
<organism evidence="3">
    <name type="scientific">Cyprideis torosa</name>
    <dbReference type="NCBI Taxonomy" id="163714"/>
    <lineage>
        <taxon>Eukaryota</taxon>
        <taxon>Metazoa</taxon>
        <taxon>Ecdysozoa</taxon>
        <taxon>Arthropoda</taxon>
        <taxon>Crustacea</taxon>
        <taxon>Oligostraca</taxon>
        <taxon>Ostracoda</taxon>
        <taxon>Podocopa</taxon>
        <taxon>Podocopida</taxon>
        <taxon>Cytherocopina</taxon>
        <taxon>Cytheroidea</taxon>
        <taxon>Cytherideidae</taxon>
        <taxon>Cyprideis</taxon>
    </lineage>
</organism>